<sequence>MRLDRRSLFTAGAASFAFSGLPRFAAAQDLPSDETYRNEVHGYGPLRADPFRVFDLPEGFSYRVVSQAGETMSDGLFVPYKADGMGCFDLGGGQVALIRNHELKPRDTSYGPAGVRSERIGLIDKSRAYDVTGDMPLTGGTTTIVYDMNQRRTVSQHLSLTGTIVNCGGGKTPWGTWLSGEENTDGIAAGLSRNHGFMFEVSPTATGLQQAVPLTAMGRFQHEAACVDPRTGIVYMTEDSFGRTGLFYRYLPEAPGELVKGGRLQALVIKGQPGADTSNIDTRLWNMGDWVEVEWIDLDDVEAPDDDLRMRGHQRGAANFARGEGIEFGRGELYFTCTSGGAAQDGQVMRYVPSPREGQSDESGGRLQLFFESVDDKVFDYGDNLTIAPWGDIIICEDRYSETDRNHLRGITPEGKVYVIGRNVFEGNAELAGATFSPDGRTLFVNIYWPGITLAITGPWETLRA</sequence>
<accession>A0A258FDF8</accession>
<dbReference type="Pfam" id="PF05787">
    <property type="entry name" value="PhoX"/>
    <property type="match status" value="1"/>
</dbReference>
<gene>
    <name evidence="1" type="ORF">B7Z01_14995</name>
</gene>
<evidence type="ECO:0000313" key="1">
    <source>
        <dbReference type="EMBL" id="OYX30088.1"/>
    </source>
</evidence>
<dbReference type="AlphaFoldDB" id="A0A258FDF8"/>
<evidence type="ECO:0000313" key="2">
    <source>
        <dbReference type="Proteomes" id="UP000215595"/>
    </source>
</evidence>
<dbReference type="EMBL" id="NCEB01000050">
    <property type="protein sequence ID" value="OYX30088.1"/>
    <property type="molecule type" value="Genomic_DNA"/>
</dbReference>
<name>A0A258FDF8_9CAUL</name>
<proteinExistence type="predicted"/>
<dbReference type="InterPro" id="IPR008557">
    <property type="entry name" value="PhoX"/>
</dbReference>
<reference evidence="1 2" key="1">
    <citation type="submission" date="2017-03" db="EMBL/GenBank/DDBJ databases">
        <title>Lifting the veil on microbial sulfur biogeochemistry in mining wastewaters.</title>
        <authorList>
            <person name="Kantor R.S."/>
            <person name="Colenbrander Nelson T."/>
            <person name="Marshall S."/>
            <person name="Bennett D."/>
            <person name="Apte S."/>
            <person name="Camacho D."/>
            <person name="Thomas B.C."/>
            <person name="Warren L.A."/>
            <person name="Banfield J.F."/>
        </authorList>
    </citation>
    <scope>NUCLEOTIDE SEQUENCE [LARGE SCALE GENOMIC DNA]</scope>
    <source>
        <strain evidence="1">32-69-9</strain>
    </source>
</reference>
<dbReference type="PANTHER" id="PTHR35399:SF4">
    <property type="entry name" value="MEMBRANE PROTEIN"/>
    <property type="match status" value="1"/>
</dbReference>
<comment type="caution">
    <text evidence="1">The sequence shown here is derived from an EMBL/GenBank/DDBJ whole genome shotgun (WGS) entry which is preliminary data.</text>
</comment>
<dbReference type="PANTHER" id="PTHR35399">
    <property type="entry name" value="SLR8030 PROTEIN"/>
    <property type="match status" value="1"/>
</dbReference>
<protein>
    <submittedName>
        <fullName evidence="1">Phosphatase</fullName>
    </submittedName>
</protein>
<dbReference type="SUPFAM" id="SSF63829">
    <property type="entry name" value="Calcium-dependent phosphotriesterase"/>
    <property type="match status" value="1"/>
</dbReference>
<dbReference type="Proteomes" id="UP000215595">
    <property type="component" value="Unassembled WGS sequence"/>
</dbReference>
<organism evidence="1 2">
    <name type="scientific">Brevundimonas subvibrioides</name>
    <dbReference type="NCBI Taxonomy" id="74313"/>
    <lineage>
        <taxon>Bacteria</taxon>
        <taxon>Pseudomonadati</taxon>
        <taxon>Pseudomonadota</taxon>
        <taxon>Alphaproteobacteria</taxon>
        <taxon>Caulobacterales</taxon>
        <taxon>Caulobacteraceae</taxon>
        <taxon>Brevundimonas</taxon>
    </lineage>
</organism>